<evidence type="ECO:0000256" key="1">
    <source>
        <dbReference type="SAM" id="Phobius"/>
    </source>
</evidence>
<keyword evidence="1" id="KW-0472">Membrane</keyword>
<dbReference type="AlphaFoldDB" id="A0A160N113"/>
<keyword evidence="1" id="KW-0812">Transmembrane</keyword>
<evidence type="ECO:0000313" key="2">
    <source>
        <dbReference type="EMBL" id="AND68792.1"/>
    </source>
</evidence>
<evidence type="ECO:0008006" key="4">
    <source>
        <dbReference type="Google" id="ProtNLM"/>
    </source>
</evidence>
<feature type="transmembrane region" description="Helical" evidence="1">
    <location>
        <begin position="70"/>
        <end position="90"/>
    </location>
</feature>
<feature type="transmembrane region" description="Helical" evidence="1">
    <location>
        <begin position="7"/>
        <end position="28"/>
    </location>
</feature>
<name>A0A160N113_9GAMM</name>
<organism evidence="2 3">
    <name type="scientific">Dyella thiooxydans</name>
    <dbReference type="NCBI Taxonomy" id="445710"/>
    <lineage>
        <taxon>Bacteria</taxon>
        <taxon>Pseudomonadati</taxon>
        <taxon>Pseudomonadota</taxon>
        <taxon>Gammaproteobacteria</taxon>
        <taxon>Lysobacterales</taxon>
        <taxon>Rhodanobacteraceae</taxon>
        <taxon>Dyella</taxon>
    </lineage>
</organism>
<reference evidence="2 3" key="1">
    <citation type="submission" date="2016-02" db="EMBL/GenBank/DDBJ databases">
        <title>Complete genome sequencing and analysis of ATSB10, Dyella thiooxydans isolated from rhizosphere soil of sunflower (Helianthus annuus L.).</title>
        <authorList>
            <person name="Lee Y."/>
            <person name="Hwangbo K."/>
            <person name="Chung H."/>
            <person name="Yoo J."/>
            <person name="Kim K.Y."/>
            <person name="Sa T.M."/>
            <person name="Um Y."/>
            <person name="Madhaiyan M."/>
        </authorList>
    </citation>
    <scope>NUCLEOTIDE SEQUENCE [LARGE SCALE GENOMIC DNA]</scope>
    <source>
        <strain evidence="2 3">ATSB10</strain>
    </source>
</reference>
<proteinExistence type="predicted"/>
<dbReference type="KEGG" id="dtx:ATSB10_13380"/>
<evidence type="ECO:0000313" key="3">
    <source>
        <dbReference type="Proteomes" id="UP000077255"/>
    </source>
</evidence>
<keyword evidence="1" id="KW-1133">Transmembrane helix</keyword>
<dbReference type="RefSeq" id="WP_063671427.1">
    <property type="nucleotide sequence ID" value="NZ_CP014841.1"/>
</dbReference>
<dbReference type="Proteomes" id="UP000077255">
    <property type="component" value="Chromosome"/>
</dbReference>
<protein>
    <recommendedName>
        <fullName evidence="4">Transmembrane protein</fullName>
    </recommendedName>
</protein>
<dbReference type="EMBL" id="CP014841">
    <property type="protein sequence ID" value="AND68792.1"/>
    <property type="molecule type" value="Genomic_DNA"/>
</dbReference>
<gene>
    <name evidence="2" type="ORF">ATSB10_13380</name>
</gene>
<accession>A0A160N113</accession>
<feature type="transmembrane region" description="Helical" evidence="1">
    <location>
        <begin position="110"/>
        <end position="127"/>
    </location>
</feature>
<keyword evidence="3" id="KW-1185">Reference proteome</keyword>
<sequence length="144" mass="15675">MRILKAGLVYFLWVFGTGFALAFIRIPLLVPAFGVRIAELLETPVMLAVIVWASRRLAHRHAELGRARRLLAGLVGFVLLIGAELCVAYFLGARSPGQYIASRDPVSGSVYLASLFFFAVAPAMWFARQGPGDSPERAPRDGTA</sequence>
<dbReference type="PATRIC" id="fig|445710.3.peg.1333"/>